<gene>
    <name evidence="1" type="ORF">EVEC_LOCUS1367</name>
</gene>
<dbReference type="EMBL" id="UXUI01007202">
    <property type="protein sequence ID" value="VDD86224.1"/>
    <property type="molecule type" value="Genomic_DNA"/>
</dbReference>
<evidence type="ECO:0000313" key="3">
    <source>
        <dbReference type="WBParaSite" id="EVEC_0000165901-mRNA-1"/>
    </source>
</evidence>
<protein>
    <submittedName>
        <fullName evidence="3">Secreted protein</fullName>
    </submittedName>
</protein>
<dbReference type="Proteomes" id="UP000274131">
    <property type="component" value="Unassembled WGS sequence"/>
</dbReference>
<keyword evidence="2" id="KW-1185">Reference proteome</keyword>
<dbReference type="WBParaSite" id="EVEC_0000165901-mRNA-1">
    <property type="protein sequence ID" value="EVEC_0000165901-mRNA-1"/>
    <property type="gene ID" value="EVEC_0000165901"/>
</dbReference>
<proteinExistence type="predicted"/>
<evidence type="ECO:0000313" key="2">
    <source>
        <dbReference type="Proteomes" id="UP000274131"/>
    </source>
</evidence>
<reference evidence="1 2" key="2">
    <citation type="submission" date="2018-10" db="EMBL/GenBank/DDBJ databases">
        <authorList>
            <consortium name="Pathogen Informatics"/>
        </authorList>
    </citation>
    <scope>NUCLEOTIDE SEQUENCE [LARGE SCALE GENOMIC DNA]</scope>
</reference>
<sequence length="107" mass="12536">MVGVSRLGYFCWMGCLAFSPEIPLLETEDRESFLRLECFRREDLCFSSCSIVSNRRRRDECESVFLSEEAQRIDLVTFTCVFQKQRIDVGVSTQKERRALLKVIRAE</sequence>
<dbReference type="AlphaFoldDB" id="A0A0N4UW13"/>
<accession>A0A0N4UW13</accession>
<evidence type="ECO:0000313" key="1">
    <source>
        <dbReference type="EMBL" id="VDD86224.1"/>
    </source>
</evidence>
<organism evidence="3">
    <name type="scientific">Enterobius vermicularis</name>
    <name type="common">Human pinworm</name>
    <dbReference type="NCBI Taxonomy" id="51028"/>
    <lineage>
        <taxon>Eukaryota</taxon>
        <taxon>Metazoa</taxon>
        <taxon>Ecdysozoa</taxon>
        <taxon>Nematoda</taxon>
        <taxon>Chromadorea</taxon>
        <taxon>Rhabditida</taxon>
        <taxon>Spirurina</taxon>
        <taxon>Oxyuridomorpha</taxon>
        <taxon>Oxyuroidea</taxon>
        <taxon>Oxyuridae</taxon>
        <taxon>Enterobius</taxon>
    </lineage>
</organism>
<reference evidence="3" key="1">
    <citation type="submission" date="2017-02" db="UniProtKB">
        <authorList>
            <consortium name="WormBaseParasite"/>
        </authorList>
    </citation>
    <scope>IDENTIFICATION</scope>
</reference>
<name>A0A0N4UW13_ENTVE</name>